<evidence type="ECO:0000256" key="1">
    <source>
        <dbReference type="SAM" id="Phobius"/>
    </source>
</evidence>
<dbReference type="Proteomes" id="UP000193933">
    <property type="component" value="Unassembled WGS sequence"/>
</dbReference>
<dbReference type="OrthoDB" id="6434310at2"/>
<comment type="caution">
    <text evidence="2">The sequence shown here is derived from an EMBL/GenBank/DDBJ whole genome shotgun (WGS) entry which is preliminary data.</text>
</comment>
<dbReference type="RefSeq" id="WP_143807313.1">
    <property type="nucleotide sequence ID" value="NZ_MLFN01000024.1"/>
</dbReference>
<keyword evidence="1" id="KW-0812">Transmembrane</keyword>
<organism evidence="2 3">
    <name type="scientific">Pantoea conspicua</name>
    <dbReference type="NCBI Taxonomy" id="472705"/>
    <lineage>
        <taxon>Bacteria</taxon>
        <taxon>Pseudomonadati</taxon>
        <taxon>Pseudomonadota</taxon>
        <taxon>Gammaproteobacteria</taxon>
        <taxon>Enterobacterales</taxon>
        <taxon>Erwiniaceae</taxon>
        <taxon>Pantoea</taxon>
    </lineage>
</organism>
<gene>
    <name evidence="2" type="ORF">HA41_10180</name>
</gene>
<name>A0A1X1BWA9_9GAMM</name>
<keyword evidence="1" id="KW-1133">Transmembrane helix</keyword>
<dbReference type="EMBL" id="MLFN01000024">
    <property type="protein sequence ID" value="ORM52901.1"/>
    <property type="molecule type" value="Genomic_DNA"/>
</dbReference>
<dbReference type="AlphaFoldDB" id="A0A1X1BWA9"/>
<reference evidence="2 3" key="1">
    <citation type="journal article" date="2017" name="Antonie Van Leeuwenhoek">
        <title>Phylogenomic resolution of the bacterial genus Pantoea and its relationship with Erwinia and Tatumella.</title>
        <authorList>
            <person name="Palmer M."/>
            <person name="Steenkamp E.T."/>
            <person name="Coetzee M.P."/>
            <person name="Chan W.Y."/>
            <person name="van Zyl E."/>
            <person name="De Maayer P."/>
            <person name="Coutinho T.A."/>
            <person name="Blom J."/>
            <person name="Smits T.H."/>
            <person name="Duffy B."/>
            <person name="Venter S.N."/>
        </authorList>
    </citation>
    <scope>NUCLEOTIDE SEQUENCE [LARGE SCALE GENOMIC DNA]</scope>
    <source>
        <strain evidence="2 3">LMG 24534</strain>
    </source>
</reference>
<proteinExistence type="predicted"/>
<evidence type="ECO:0000313" key="3">
    <source>
        <dbReference type="Proteomes" id="UP000193933"/>
    </source>
</evidence>
<sequence length="145" mass="16299">MPISTAIRSLHWAVTIILALTVAVMGYVWYLNSRPPDDELISKRQLSQDVWLYVTRYKNSSATDSNVYRYYLNRHIEHPMPIIQQSAPVLTADVGDAAVKAIGDHVMISVTGKVFNYSSSAFYYDGSTVVMPRIDLNATASNPWK</sequence>
<evidence type="ECO:0000313" key="2">
    <source>
        <dbReference type="EMBL" id="ORM52901.1"/>
    </source>
</evidence>
<accession>A0A1X1BWA9</accession>
<feature type="transmembrane region" description="Helical" evidence="1">
    <location>
        <begin position="12"/>
        <end position="30"/>
    </location>
</feature>
<keyword evidence="3" id="KW-1185">Reference proteome</keyword>
<protein>
    <submittedName>
        <fullName evidence="2">Uncharacterized protein</fullName>
    </submittedName>
</protein>
<keyword evidence="1" id="KW-0472">Membrane</keyword>